<dbReference type="Proteomes" id="UP001208567">
    <property type="component" value="Unassembled WGS sequence"/>
</dbReference>
<dbReference type="SUPFAM" id="SSF49764">
    <property type="entry name" value="HSP20-like chaperones"/>
    <property type="match status" value="1"/>
</dbReference>
<evidence type="ECO:0000256" key="2">
    <source>
        <dbReference type="RuleBase" id="RU003616"/>
    </source>
</evidence>
<keyword evidence="4" id="KW-0346">Stress response</keyword>
<dbReference type="CDD" id="cd06471">
    <property type="entry name" value="ACD_LpsHSP_like"/>
    <property type="match status" value="1"/>
</dbReference>
<protein>
    <submittedName>
        <fullName evidence="4">18 kDa heat shock protein</fullName>
    </submittedName>
</protein>
<comment type="similarity">
    <text evidence="1 2">Belongs to the small heat shock protein (HSP20) family.</text>
</comment>
<dbReference type="Pfam" id="PF00011">
    <property type="entry name" value="HSP20"/>
    <property type="match status" value="1"/>
</dbReference>
<accession>A0ABQ5N510</accession>
<dbReference type="PANTHER" id="PTHR11527">
    <property type="entry name" value="HEAT-SHOCK PROTEIN 20 FAMILY MEMBER"/>
    <property type="match status" value="1"/>
</dbReference>
<dbReference type="InterPro" id="IPR053570">
    <property type="entry name" value="sHSP/HSP20"/>
</dbReference>
<dbReference type="NCBIfam" id="NF042420">
    <property type="entry name" value="Hsp18_Clos"/>
    <property type="match status" value="1"/>
</dbReference>
<dbReference type="Gene3D" id="2.60.40.790">
    <property type="match status" value="1"/>
</dbReference>
<organism evidence="4 5">
    <name type="scientific">Clostridium omnivorum</name>
    <dbReference type="NCBI Taxonomy" id="1604902"/>
    <lineage>
        <taxon>Bacteria</taxon>
        <taxon>Bacillati</taxon>
        <taxon>Bacillota</taxon>
        <taxon>Clostridia</taxon>
        <taxon>Eubacteriales</taxon>
        <taxon>Clostridiaceae</taxon>
        <taxon>Clostridium</taxon>
    </lineage>
</organism>
<gene>
    <name evidence="4" type="primary">hsp18</name>
    <name evidence="4" type="ORF">bsdE14_16250</name>
</gene>
<dbReference type="PROSITE" id="PS01031">
    <property type="entry name" value="SHSP"/>
    <property type="match status" value="1"/>
</dbReference>
<dbReference type="InterPro" id="IPR002068">
    <property type="entry name" value="A-crystallin/Hsp20_dom"/>
</dbReference>
<dbReference type="InterPro" id="IPR031107">
    <property type="entry name" value="Small_HSP"/>
</dbReference>
<comment type="caution">
    <text evidence="4">The sequence shown here is derived from an EMBL/GenBank/DDBJ whole genome shotgun (WGS) entry which is preliminary data.</text>
</comment>
<proteinExistence type="inferred from homology"/>
<name>A0ABQ5N510_9CLOT</name>
<dbReference type="EMBL" id="BRXR01000001">
    <property type="protein sequence ID" value="GLC30215.1"/>
    <property type="molecule type" value="Genomic_DNA"/>
</dbReference>
<keyword evidence="5" id="KW-1185">Reference proteome</keyword>
<dbReference type="InterPro" id="IPR008978">
    <property type="entry name" value="HSP20-like_chaperone"/>
</dbReference>
<evidence type="ECO:0000256" key="1">
    <source>
        <dbReference type="PROSITE-ProRule" id="PRU00285"/>
    </source>
</evidence>
<evidence type="ECO:0000259" key="3">
    <source>
        <dbReference type="PROSITE" id="PS01031"/>
    </source>
</evidence>
<evidence type="ECO:0000313" key="5">
    <source>
        <dbReference type="Proteomes" id="UP001208567"/>
    </source>
</evidence>
<feature type="domain" description="SHSP" evidence="3">
    <location>
        <begin position="37"/>
        <end position="148"/>
    </location>
</feature>
<sequence length="148" mass="17413">MFGMVPFKRNNNSIAKRGDSFSDLIDNFFNDDFFVPMVPFKNNFSVDLKETENEYIVEADLPGVNKDAVNVEYENNYLNISAKREEIIEDKNDNYVRRERSYGEFNRSFYIDNVDADKIDASFKDGVLKITMPKLEKLKENKRRIDIQ</sequence>
<reference evidence="4 5" key="1">
    <citation type="journal article" date="2024" name="Int. J. Syst. Evol. Microbiol.">
        <title>Clostridium omnivorum sp. nov., isolated from anoxic soil under the treatment of reductive soil disinfestation.</title>
        <authorList>
            <person name="Ueki A."/>
            <person name="Tonouchi A."/>
            <person name="Kaku N."/>
            <person name="Honma S."/>
            <person name="Ueki K."/>
        </authorList>
    </citation>
    <scope>NUCLEOTIDE SEQUENCE [LARGE SCALE GENOMIC DNA]</scope>
    <source>
        <strain evidence="4 5">E14</strain>
    </source>
</reference>
<evidence type="ECO:0000313" key="4">
    <source>
        <dbReference type="EMBL" id="GLC30215.1"/>
    </source>
</evidence>
<dbReference type="RefSeq" id="WP_264849480.1">
    <property type="nucleotide sequence ID" value="NZ_BRXR01000001.1"/>
</dbReference>